<comment type="caution">
    <text evidence="2">The sequence shown here is derived from an EMBL/GenBank/DDBJ whole genome shotgun (WGS) entry which is preliminary data.</text>
</comment>
<feature type="region of interest" description="Disordered" evidence="1">
    <location>
        <begin position="213"/>
        <end position="248"/>
    </location>
</feature>
<gene>
    <name evidence="2" type="ORF">QN277_022978</name>
</gene>
<dbReference type="AlphaFoldDB" id="A0AAE1JGD3"/>
<proteinExistence type="predicted"/>
<evidence type="ECO:0000256" key="1">
    <source>
        <dbReference type="SAM" id="MobiDB-lite"/>
    </source>
</evidence>
<dbReference type="EMBL" id="JAWXYG010000006">
    <property type="protein sequence ID" value="KAK4269880.1"/>
    <property type="molecule type" value="Genomic_DNA"/>
</dbReference>
<dbReference type="Proteomes" id="UP001293593">
    <property type="component" value="Unassembled WGS sequence"/>
</dbReference>
<name>A0AAE1JGD3_9FABA</name>
<sequence length="271" mass="30624">MSNSVSHPMGFRAEDPTVKAQLFTWSSQEFQNEYALVYTSRSNPALTCLSCIARNHDKVRFILDDCLCAGNKVRIGIEFEKKRYNNGLLAFGPTKIEISSGSFTVQNQKLGSYFWKYHDQFQHRSDQLWLRIVQNGSWEIHFNTRCEGMNTTLAYIIHLVFNRLKGLDVNLSYPHFEYVDLGYYYKRPVALCHFDFISGMPPHDVLKHANVVPNSGTSDKIGKQAKQSESGEEKQENNNDGAPLGPTQNNVIVNNGIAPGILNGSTININI</sequence>
<protein>
    <submittedName>
        <fullName evidence="2">Uncharacterized protein</fullName>
    </submittedName>
</protein>
<accession>A0AAE1JGD3</accession>
<organism evidence="2 3">
    <name type="scientific">Acacia crassicarpa</name>
    <name type="common">northern wattle</name>
    <dbReference type="NCBI Taxonomy" id="499986"/>
    <lineage>
        <taxon>Eukaryota</taxon>
        <taxon>Viridiplantae</taxon>
        <taxon>Streptophyta</taxon>
        <taxon>Embryophyta</taxon>
        <taxon>Tracheophyta</taxon>
        <taxon>Spermatophyta</taxon>
        <taxon>Magnoliopsida</taxon>
        <taxon>eudicotyledons</taxon>
        <taxon>Gunneridae</taxon>
        <taxon>Pentapetalae</taxon>
        <taxon>rosids</taxon>
        <taxon>fabids</taxon>
        <taxon>Fabales</taxon>
        <taxon>Fabaceae</taxon>
        <taxon>Caesalpinioideae</taxon>
        <taxon>mimosoid clade</taxon>
        <taxon>Acacieae</taxon>
        <taxon>Acacia</taxon>
    </lineage>
</organism>
<evidence type="ECO:0000313" key="3">
    <source>
        <dbReference type="Proteomes" id="UP001293593"/>
    </source>
</evidence>
<reference evidence="2" key="1">
    <citation type="submission" date="2023-10" db="EMBL/GenBank/DDBJ databases">
        <title>Chromosome-level genome of the transformable northern wattle, Acacia crassicarpa.</title>
        <authorList>
            <person name="Massaro I."/>
            <person name="Sinha N.R."/>
            <person name="Poethig S."/>
            <person name="Leichty A.R."/>
        </authorList>
    </citation>
    <scope>NUCLEOTIDE SEQUENCE</scope>
    <source>
        <strain evidence="2">Acra3RX</strain>
        <tissue evidence="2">Leaf</tissue>
    </source>
</reference>
<evidence type="ECO:0000313" key="2">
    <source>
        <dbReference type="EMBL" id="KAK4269880.1"/>
    </source>
</evidence>
<keyword evidence="3" id="KW-1185">Reference proteome</keyword>